<dbReference type="CDD" id="cd00201">
    <property type="entry name" value="WW"/>
    <property type="match status" value="2"/>
</dbReference>
<keyword evidence="11" id="KW-1185">Reference proteome</keyword>
<dbReference type="SUPFAM" id="SSF81698">
    <property type="entry name" value="FF domain"/>
    <property type="match status" value="3"/>
</dbReference>
<feature type="domain" description="WW" evidence="8">
    <location>
        <begin position="3"/>
        <end position="36"/>
    </location>
</feature>
<dbReference type="Pfam" id="PF00397">
    <property type="entry name" value="WW"/>
    <property type="match status" value="1"/>
</dbReference>
<protein>
    <submittedName>
        <fullName evidence="10">U1 snRNP protein</fullName>
    </submittedName>
</protein>
<feature type="compositionally biased region" description="Low complexity" evidence="7">
    <location>
        <begin position="96"/>
        <end position="113"/>
    </location>
</feature>
<feature type="domain" description="FF" evidence="9">
    <location>
        <begin position="369"/>
        <end position="431"/>
    </location>
</feature>
<dbReference type="Gene3D" id="2.20.70.10">
    <property type="match status" value="2"/>
</dbReference>
<evidence type="ECO:0000256" key="3">
    <source>
        <dbReference type="ARBA" id="ARBA00022737"/>
    </source>
</evidence>
<reference evidence="10" key="1">
    <citation type="submission" date="2023-03" db="EMBL/GenBank/DDBJ databases">
        <title>Mating type loci evolution in Malassezia.</title>
        <authorList>
            <person name="Coelho M.A."/>
        </authorList>
    </citation>
    <scope>NUCLEOTIDE SEQUENCE</scope>
    <source>
        <strain evidence="10">CBS 14135</strain>
    </source>
</reference>
<keyword evidence="4" id="KW-0508">mRNA splicing</keyword>
<dbReference type="EMBL" id="CP119954">
    <property type="protein sequence ID" value="WFC96580.1"/>
    <property type="molecule type" value="Genomic_DNA"/>
</dbReference>
<dbReference type="Gene3D" id="1.10.10.440">
    <property type="entry name" value="FF domain"/>
    <property type="match status" value="3"/>
</dbReference>
<dbReference type="PANTHER" id="PTHR11864:SF0">
    <property type="entry name" value="PRP40 PRE-MRNA PROCESSING FACTOR 40 HOMOLOG A (YEAST)"/>
    <property type="match status" value="1"/>
</dbReference>
<dbReference type="PROSITE" id="PS50020">
    <property type="entry name" value="WW_DOMAIN_2"/>
    <property type="match status" value="2"/>
</dbReference>
<evidence type="ECO:0000259" key="9">
    <source>
        <dbReference type="PROSITE" id="PS51676"/>
    </source>
</evidence>
<feature type="compositionally biased region" description="Basic and acidic residues" evidence="7">
    <location>
        <begin position="586"/>
        <end position="595"/>
    </location>
</feature>
<proteinExistence type="predicted"/>
<dbReference type="Proteomes" id="UP001216638">
    <property type="component" value="Chromosome 4"/>
</dbReference>
<evidence type="ECO:0000256" key="4">
    <source>
        <dbReference type="ARBA" id="ARBA00023187"/>
    </source>
</evidence>
<evidence type="ECO:0000313" key="11">
    <source>
        <dbReference type="Proteomes" id="UP001216638"/>
    </source>
</evidence>
<gene>
    <name evidence="10" type="primary">PRP40</name>
    <name evidence="10" type="ORF">MBRA1_003241</name>
</gene>
<evidence type="ECO:0000256" key="6">
    <source>
        <dbReference type="SAM" id="Coils"/>
    </source>
</evidence>
<sequence length="620" mass="70923">MAGSVTSRWVEYRTPQGRPYWYHAVEKRSVWDKPAELKTARERAIDATPWRVYKAGERSYYVHRDTKTSTWTMPDEIKRIYDTVPDDPPEAVPMNAPTSPHAVAPSASPSSPAVGGGSLTPFAGTPDTGNASPMVGVRATSRTPAPAQTVPIFTNTNDAELAFMKLLREKGIDETWTWEQAIREIVMDPMYKAFKTLAERKAAFAKYQDRLRTLAAEERAEKEARIRPAMVKALAQEGGLKWYASFATFKKKLAPFSFWSEVEGDDELAMQLYESLRKDARDKHDAAERATQRHNEAALSALLKTIAMDTKTRWRDVHRTIVESDEFRQDAQLQMMPIPEMLAQFETHMKDIEAHEKTELEAEQRRRARVARRARDDFRALLDEQIAQGVLTARSTWASFVPKIRNDLRVDAVLAVPGSSPQQLFYDALDELERGFAQHLKAVQAHLQTQPVPIDDAHWPAFLAALRADDAPSTVRMLPEHELREIYDELLYQTQRDARDQRRRTERRLRHQVDDLRYAMKRAQPPLDPTSTFDASLPQLRALSEFRELERLDGGLEAARTAWERFARRELEKRHDAAYMDLDGASEERKRKDAPPDPALDPRAVRRRVQYDTGDEPVAP</sequence>
<dbReference type="GO" id="GO:0071004">
    <property type="term" value="C:U2-type prespliceosome"/>
    <property type="evidence" value="ECO:0007669"/>
    <property type="project" value="TreeGrafter"/>
</dbReference>
<evidence type="ECO:0000256" key="2">
    <source>
        <dbReference type="ARBA" id="ARBA00022664"/>
    </source>
</evidence>
<evidence type="ECO:0000313" key="10">
    <source>
        <dbReference type="EMBL" id="WFC96580.1"/>
    </source>
</evidence>
<dbReference type="PROSITE" id="PS51676">
    <property type="entry name" value="FF"/>
    <property type="match status" value="1"/>
</dbReference>
<dbReference type="InterPro" id="IPR036517">
    <property type="entry name" value="FF_domain_sf"/>
</dbReference>
<keyword evidence="5" id="KW-0539">Nucleus</keyword>
<dbReference type="GO" id="GO:0045292">
    <property type="term" value="P:mRNA cis splicing, via spliceosome"/>
    <property type="evidence" value="ECO:0007669"/>
    <property type="project" value="InterPro"/>
</dbReference>
<organism evidence="10 11">
    <name type="scientific">Malassezia brasiliensis</name>
    <dbReference type="NCBI Taxonomy" id="1821822"/>
    <lineage>
        <taxon>Eukaryota</taxon>
        <taxon>Fungi</taxon>
        <taxon>Dikarya</taxon>
        <taxon>Basidiomycota</taxon>
        <taxon>Ustilaginomycotina</taxon>
        <taxon>Malasseziomycetes</taxon>
        <taxon>Malasseziales</taxon>
        <taxon>Malasseziaceae</taxon>
        <taxon>Malassezia</taxon>
    </lineage>
</organism>
<dbReference type="InterPro" id="IPR036020">
    <property type="entry name" value="WW_dom_sf"/>
</dbReference>
<feature type="domain" description="WW" evidence="8">
    <location>
        <begin position="48"/>
        <end position="76"/>
    </location>
</feature>
<feature type="region of interest" description="Disordered" evidence="7">
    <location>
        <begin position="576"/>
        <end position="620"/>
    </location>
</feature>
<evidence type="ECO:0000256" key="7">
    <source>
        <dbReference type="SAM" id="MobiDB-lite"/>
    </source>
</evidence>
<name>A0AAF0DZV8_9BASI</name>
<keyword evidence="2" id="KW-0507">mRNA processing</keyword>
<feature type="coiled-coil region" evidence="6">
    <location>
        <begin position="270"/>
        <end position="297"/>
    </location>
</feature>
<accession>A0AAF0DZV8</accession>
<dbReference type="InterPro" id="IPR001202">
    <property type="entry name" value="WW_dom"/>
</dbReference>
<evidence type="ECO:0000256" key="5">
    <source>
        <dbReference type="ARBA" id="ARBA00023242"/>
    </source>
</evidence>
<dbReference type="SUPFAM" id="SSF51045">
    <property type="entry name" value="WW domain"/>
    <property type="match status" value="1"/>
</dbReference>
<evidence type="ECO:0000256" key="1">
    <source>
        <dbReference type="ARBA" id="ARBA00004123"/>
    </source>
</evidence>
<dbReference type="AlphaFoldDB" id="A0AAF0DZV8"/>
<dbReference type="PANTHER" id="PTHR11864">
    <property type="entry name" value="PRE-MRNA-PROCESSING PROTEIN PRP40"/>
    <property type="match status" value="1"/>
</dbReference>
<dbReference type="SMART" id="SM00456">
    <property type="entry name" value="WW"/>
    <property type="match status" value="2"/>
</dbReference>
<dbReference type="InterPro" id="IPR039726">
    <property type="entry name" value="Prp40-like"/>
</dbReference>
<dbReference type="Pfam" id="PF01846">
    <property type="entry name" value="FF"/>
    <property type="match status" value="2"/>
</dbReference>
<dbReference type="FunFam" id="1.10.10.440:FF:000013">
    <property type="entry name" value="pre-mRNA-processing protein 40A isoform X1"/>
    <property type="match status" value="1"/>
</dbReference>
<dbReference type="PROSITE" id="PS01159">
    <property type="entry name" value="WW_DOMAIN_1"/>
    <property type="match status" value="1"/>
</dbReference>
<keyword evidence="6" id="KW-0175">Coiled coil</keyword>
<dbReference type="GO" id="GO:0005685">
    <property type="term" value="C:U1 snRNP"/>
    <property type="evidence" value="ECO:0007669"/>
    <property type="project" value="TreeGrafter"/>
</dbReference>
<dbReference type="InterPro" id="IPR002713">
    <property type="entry name" value="FF_domain"/>
</dbReference>
<comment type="subcellular location">
    <subcellularLocation>
        <location evidence="1">Nucleus</location>
    </subcellularLocation>
</comment>
<dbReference type="GO" id="GO:0003723">
    <property type="term" value="F:RNA binding"/>
    <property type="evidence" value="ECO:0007669"/>
    <property type="project" value="TreeGrafter"/>
</dbReference>
<evidence type="ECO:0000259" key="8">
    <source>
        <dbReference type="PROSITE" id="PS50020"/>
    </source>
</evidence>
<feature type="region of interest" description="Disordered" evidence="7">
    <location>
        <begin position="84"/>
        <end position="150"/>
    </location>
</feature>
<keyword evidence="3" id="KW-0677">Repeat</keyword>
<dbReference type="SMART" id="SM00441">
    <property type="entry name" value="FF"/>
    <property type="match status" value="3"/>
</dbReference>